<evidence type="ECO:0000256" key="2">
    <source>
        <dbReference type="SAM" id="Phobius"/>
    </source>
</evidence>
<dbReference type="Gene3D" id="3.20.20.80">
    <property type="entry name" value="Glycosidases"/>
    <property type="match status" value="1"/>
</dbReference>
<dbReference type="InterPro" id="IPR005199">
    <property type="entry name" value="Glyco_hydro_79"/>
</dbReference>
<dbReference type="InterPro" id="IPR017853">
    <property type="entry name" value="GH"/>
</dbReference>
<keyword evidence="2" id="KW-0472">Membrane</keyword>
<feature type="transmembrane region" description="Helical" evidence="2">
    <location>
        <begin position="208"/>
        <end position="226"/>
    </location>
</feature>
<dbReference type="PANTHER" id="PTHR46145:SF4">
    <property type="entry name" value="HEPARANASE"/>
    <property type="match status" value="1"/>
</dbReference>
<gene>
    <name evidence="3" type="ORF">HERI1096_LOCUS40201</name>
</gene>
<dbReference type="GO" id="GO:0031012">
    <property type="term" value="C:extracellular matrix"/>
    <property type="evidence" value="ECO:0007669"/>
    <property type="project" value="TreeGrafter"/>
</dbReference>
<comment type="similarity">
    <text evidence="1">Belongs to the glycosyl hydrolase 79 family.</text>
</comment>
<name>A0A7S3C5L5_9EUKA</name>
<dbReference type="EMBL" id="HBHX01072677">
    <property type="protein sequence ID" value="CAE0153799.1"/>
    <property type="molecule type" value="Transcribed_RNA"/>
</dbReference>
<dbReference type="SUPFAM" id="SSF51445">
    <property type="entry name" value="(Trans)glycosidases"/>
    <property type="match status" value="1"/>
</dbReference>
<dbReference type="GO" id="GO:0016798">
    <property type="term" value="F:hydrolase activity, acting on glycosyl bonds"/>
    <property type="evidence" value="ECO:0007669"/>
    <property type="project" value="InterPro"/>
</dbReference>
<dbReference type="PANTHER" id="PTHR46145">
    <property type="entry name" value="HEPARANASE"/>
    <property type="match status" value="1"/>
</dbReference>
<sequence length="494" mass="53034">MAAALAPAFIRIGGTEADRVLYALESQSPTKPPPPFTSVLSSRHIDSLGDFALAAGLHVSFTVNAGWGARTGSGVWQSSQTRALMRYVSARGYPFTVWELGNEPNAWPLFQQNLIIEPEAYARDLGELAAARDAECPTARIAGPATAYWPTIGEVPAFATHFPPRLVCNFLPRMLRAAPLHAVPEIVSWHYYPGLSTRSALAKYRPEATALATYIVAALAALYASRSLLPRRAIVFLLTMLFAVLALVLAVRAVVRPVHAVGPLSLRDPAVLDTVAHWGAGVRDAIDSLPKQPKLPELWLGETGSAQVGGEPGISGCWATSLWWLDQLGLLATQGHAVQCRQTLAGADYGLIDDATLEPTPDYWASVLWRRLMGTAVFRAHADGAPPTLRVYAHRSPRGRSAAPPFPDTASDATTFLVINLGSDPVELDLFAATSRSEREAEVWLLEGAFPNSTSCTINGVQAVTAADGAVPDFLPRREARPRVPAGSAAFVRI</sequence>
<organism evidence="3">
    <name type="scientific">Haptolina ericina</name>
    <dbReference type="NCBI Taxonomy" id="156174"/>
    <lineage>
        <taxon>Eukaryota</taxon>
        <taxon>Haptista</taxon>
        <taxon>Haptophyta</taxon>
        <taxon>Prymnesiophyceae</taxon>
        <taxon>Prymnesiales</taxon>
        <taxon>Prymnesiaceae</taxon>
        <taxon>Haptolina</taxon>
    </lineage>
</organism>
<keyword evidence="2" id="KW-0812">Transmembrane</keyword>
<dbReference type="AlphaFoldDB" id="A0A7S3C5L5"/>
<evidence type="ECO:0000313" key="3">
    <source>
        <dbReference type="EMBL" id="CAE0153799.1"/>
    </source>
</evidence>
<keyword evidence="2" id="KW-1133">Transmembrane helix</keyword>
<dbReference type="Pfam" id="PF03662">
    <property type="entry name" value="Glyco_hydro_79n"/>
    <property type="match status" value="1"/>
</dbReference>
<reference evidence="3" key="1">
    <citation type="submission" date="2021-01" db="EMBL/GenBank/DDBJ databases">
        <authorList>
            <person name="Corre E."/>
            <person name="Pelletier E."/>
            <person name="Niang G."/>
            <person name="Scheremetjew M."/>
            <person name="Finn R."/>
            <person name="Kale V."/>
            <person name="Holt S."/>
            <person name="Cochrane G."/>
            <person name="Meng A."/>
            <person name="Brown T."/>
            <person name="Cohen L."/>
        </authorList>
    </citation>
    <scope>NUCLEOTIDE SEQUENCE</scope>
    <source>
        <strain evidence="3">CCMP281</strain>
    </source>
</reference>
<evidence type="ECO:0000256" key="1">
    <source>
        <dbReference type="ARBA" id="ARBA00009800"/>
    </source>
</evidence>
<protein>
    <submittedName>
        <fullName evidence="3">Uncharacterized protein</fullName>
    </submittedName>
</protein>
<feature type="transmembrane region" description="Helical" evidence="2">
    <location>
        <begin position="233"/>
        <end position="255"/>
    </location>
</feature>
<proteinExistence type="inferred from homology"/>
<dbReference type="GO" id="GO:0016020">
    <property type="term" value="C:membrane"/>
    <property type="evidence" value="ECO:0007669"/>
    <property type="project" value="InterPro"/>
</dbReference>
<accession>A0A7S3C5L5</accession>
<dbReference type="GO" id="GO:0005615">
    <property type="term" value="C:extracellular space"/>
    <property type="evidence" value="ECO:0007669"/>
    <property type="project" value="TreeGrafter"/>
</dbReference>